<sequence length="446" mass="50773">MVFKLAAIVVYLSLNFLFSQVKTDTCDTYIHSQYGKGQCMDQSQCPNSLFVSGLCESHASNIECCFPRSGTANEEFRAVWIATVENIDWPSSNIASPSEQQTELIHILHTVQLLNMNAIVFQVRTSGDAFYSSTLEPWSYYLTGAQGVAPSPFWDPLAFIIDEAHKRNIEVHAWLNPYRARTTGATYELAPTNMAKRFPQYAYPYAKNIWMDPGAAVVQEFIVNVTEDIASRYAVDGIHMDDYFYPYSDGTEFPDAATYAAYQEQGGHLNKSDWRRSNVNTLIQSMYTRMHAVRPKIKFGISPFGIWKSGVPAGISGLSSYDELYCDSRMWLEEGLVDYMTPQLYWQIDPPAQSYPVLLNWWVEQSAKGRHVYPGNALYRTSPNVSDWPLNEMIRQIDITRSMRERLALGNVFFSLSEIMNNVKGIQNALAILYQEKAIVPKMDWL</sequence>
<dbReference type="EMBL" id="CAJNRE010005939">
    <property type="protein sequence ID" value="CAF2051487.1"/>
    <property type="molecule type" value="Genomic_DNA"/>
</dbReference>
<reference evidence="5" key="1">
    <citation type="submission" date="2021-02" db="EMBL/GenBank/DDBJ databases">
        <authorList>
            <person name="Nowell W R."/>
        </authorList>
    </citation>
    <scope>NUCLEOTIDE SEQUENCE</scope>
</reference>
<dbReference type="Proteomes" id="UP000663834">
    <property type="component" value="Unassembled WGS sequence"/>
</dbReference>
<dbReference type="Gene3D" id="3.20.20.80">
    <property type="entry name" value="Glycosidases"/>
    <property type="match status" value="1"/>
</dbReference>
<gene>
    <name evidence="5" type="ORF">CJN711_LOCUS35445</name>
    <name evidence="4" type="ORF">KQP761_LOCUS4860</name>
    <name evidence="6" type="ORF">MBJ925_LOCUS13117</name>
</gene>
<dbReference type="OrthoDB" id="2018923at2759"/>
<evidence type="ECO:0000256" key="1">
    <source>
        <dbReference type="ARBA" id="ARBA00022729"/>
    </source>
</evidence>
<evidence type="ECO:0000259" key="3">
    <source>
        <dbReference type="Pfam" id="PF02638"/>
    </source>
</evidence>
<dbReference type="InterPro" id="IPR052177">
    <property type="entry name" value="Divisome_Glycosyl_Hydrolase"/>
</dbReference>
<evidence type="ECO:0000313" key="5">
    <source>
        <dbReference type="EMBL" id="CAF1603034.1"/>
    </source>
</evidence>
<protein>
    <recommendedName>
        <fullName evidence="3">Glycosyl hydrolase-like 10 domain-containing protein</fullName>
    </recommendedName>
</protein>
<dbReference type="EMBL" id="CAJNOV010017208">
    <property type="protein sequence ID" value="CAF1603034.1"/>
    <property type="molecule type" value="Genomic_DNA"/>
</dbReference>
<name>A0A816AV44_9BILA</name>
<accession>A0A816AV44</accession>
<feature type="chain" id="PRO_5035609491" description="Glycosyl hydrolase-like 10 domain-containing protein" evidence="2">
    <location>
        <begin position="24"/>
        <end position="446"/>
    </location>
</feature>
<organism evidence="5 7">
    <name type="scientific">Rotaria magnacalcarata</name>
    <dbReference type="NCBI Taxonomy" id="392030"/>
    <lineage>
        <taxon>Eukaryota</taxon>
        <taxon>Metazoa</taxon>
        <taxon>Spiralia</taxon>
        <taxon>Gnathifera</taxon>
        <taxon>Rotifera</taxon>
        <taxon>Eurotatoria</taxon>
        <taxon>Bdelloidea</taxon>
        <taxon>Philodinida</taxon>
        <taxon>Philodinidae</taxon>
        <taxon>Rotaria</taxon>
    </lineage>
</organism>
<dbReference type="Pfam" id="PF02638">
    <property type="entry name" value="GHL10"/>
    <property type="match status" value="1"/>
</dbReference>
<dbReference type="SUPFAM" id="SSF51445">
    <property type="entry name" value="(Trans)glycosidases"/>
    <property type="match status" value="1"/>
</dbReference>
<evidence type="ECO:0000313" key="7">
    <source>
        <dbReference type="Proteomes" id="UP000663855"/>
    </source>
</evidence>
<feature type="signal peptide" evidence="2">
    <location>
        <begin position="1"/>
        <end position="23"/>
    </location>
</feature>
<feature type="domain" description="Glycosyl hydrolase-like 10" evidence="3">
    <location>
        <begin position="75"/>
        <end position="382"/>
    </location>
</feature>
<dbReference type="PANTHER" id="PTHR43405:SF1">
    <property type="entry name" value="GLYCOSYL HYDROLASE DIGH"/>
    <property type="match status" value="1"/>
</dbReference>
<evidence type="ECO:0000313" key="4">
    <source>
        <dbReference type="EMBL" id="CAF1302938.1"/>
    </source>
</evidence>
<dbReference type="InterPro" id="IPR003790">
    <property type="entry name" value="GHL10"/>
</dbReference>
<dbReference type="InterPro" id="IPR017853">
    <property type="entry name" value="GH"/>
</dbReference>
<dbReference type="AlphaFoldDB" id="A0A816AV44"/>
<dbReference type="Proteomes" id="UP000663855">
    <property type="component" value="Unassembled WGS sequence"/>
</dbReference>
<proteinExistence type="predicted"/>
<evidence type="ECO:0000256" key="2">
    <source>
        <dbReference type="SAM" id="SignalP"/>
    </source>
</evidence>
<dbReference type="EMBL" id="CAJNOW010001060">
    <property type="protein sequence ID" value="CAF1302938.1"/>
    <property type="molecule type" value="Genomic_DNA"/>
</dbReference>
<dbReference type="PANTHER" id="PTHR43405">
    <property type="entry name" value="GLYCOSYL HYDROLASE DIGH"/>
    <property type="match status" value="1"/>
</dbReference>
<keyword evidence="1 2" id="KW-0732">Signal</keyword>
<evidence type="ECO:0000313" key="6">
    <source>
        <dbReference type="EMBL" id="CAF2051487.1"/>
    </source>
</evidence>
<dbReference type="Proteomes" id="UP000663824">
    <property type="component" value="Unassembled WGS sequence"/>
</dbReference>
<comment type="caution">
    <text evidence="5">The sequence shown here is derived from an EMBL/GenBank/DDBJ whole genome shotgun (WGS) entry which is preliminary data.</text>
</comment>